<keyword evidence="9" id="KW-1185">Reference proteome</keyword>
<name>A0A3M9Y143_9PEZI</name>
<dbReference type="GO" id="GO:0005634">
    <property type="term" value="C:nucleus"/>
    <property type="evidence" value="ECO:0007669"/>
    <property type="project" value="UniProtKB-SubCell"/>
</dbReference>
<dbReference type="PANTHER" id="PTHR47338:SF23">
    <property type="entry name" value="ZN(II)2CYS6 TRANSCRIPTION FACTOR (EUROFUNG)"/>
    <property type="match status" value="1"/>
</dbReference>
<evidence type="ECO:0000256" key="2">
    <source>
        <dbReference type="ARBA" id="ARBA00022723"/>
    </source>
</evidence>
<dbReference type="InterPro" id="IPR007219">
    <property type="entry name" value="XnlR_reg_dom"/>
</dbReference>
<dbReference type="Pfam" id="PF04082">
    <property type="entry name" value="Fungal_trans"/>
    <property type="match status" value="1"/>
</dbReference>
<feature type="compositionally biased region" description="Low complexity" evidence="6">
    <location>
        <begin position="235"/>
        <end position="247"/>
    </location>
</feature>
<keyword evidence="3" id="KW-0805">Transcription regulation</keyword>
<dbReference type="CDD" id="cd00067">
    <property type="entry name" value="GAL4"/>
    <property type="match status" value="1"/>
</dbReference>
<dbReference type="GO" id="GO:0000981">
    <property type="term" value="F:DNA-binding transcription factor activity, RNA polymerase II-specific"/>
    <property type="evidence" value="ECO:0007669"/>
    <property type="project" value="InterPro"/>
</dbReference>
<feature type="region of interest" description="Disordered" evidence="6">
    <location>
        <begin position="221"/>
        <end position="257"/>
    </location>
</feature>
<comment type="caution">
    <text evidence="8">The sequence shown here is derived from an EMBL/GenBank/DDBJ whole genome shotgun (WGS) entry which is preliminary data.</text>
</comment>
<dbReference type="SMART" id="SM00066">
    <property type="entry name" value="GAL4"/>
    <property type="match status" value="1"/>
</dbReference>
<dbReference type="InterPro" id="IPR001138">
    <property type="entry name" value="Zn2Cys6_DnaBD"/>
</dbReference>
<reference evidence="8 9" key="1">
    <citation type="submission" date="2018-10" db="EMBL/GenBank/DDBJ databases">
        <title>Genome sequence of Verticillium nonalfalfae VnAa140.</title>
        <authorList>
            <person name="Stajich J.E."/>
            <person name="Kasson M.T."/>
        </authorList>
    </citation>
    <scope>NUCLEOTIDE SEQUENCE [LARGE SCALE GENOMIC DNA]</scope>
    <source>
        <strain evidence="8 9">VnAa140</strain>
    </source>
</reference>
<comment type="subcellular location">
    <subcellularLocation>
        <location evidence="1">Nucleus</location>
    </subcellularLocation>
</comment>
<evidence type="ECO:0000259" key="7">
    <source>
        <dbReference type="PROSITE" id="PS50048"/>
    </source>
</evidence>
<dbReference type="GO" id="GO:0008270">
    <property type="term" value="F:zinc ion binding"/>
    <property type="evidence" value="ECO:0007669"/>
    <property type="project" value="InterPro"/>
</dbReference>
<evidence type="ECO:0000256" key="4">
    <source>
        <dbReference type="ARBA" id="ARBA00023163"/>
    </source>
</evidence>
<protein>
    <recommendedName>
        <fullName evidence="7">Zn(2)-C6 fungal-type domain-containing protein</fullName>
    </recommendedName>
</protein>
<sequence length="952" mass="104718">MASRPGHWVDRVPIDFGMSGVRYYPAGGLIATVASEMVSGGQTPDGKSQAKPASVQASLSVLGANVTRIPVKESCDRRPSSPTLHATLTHSSTSSGNLHRRKHRAQSRRGTSGSDMDNGIGPGPGVAASAMSLGMGTDTRTDSPDQQQSENTIDDGASSEAALACNCCRKRKLRCSREVPTCQQCRKTGSECIYETKRAKPGMKAGAIENLHRRLDALERTVSQQASRPPERDPAPASLAAPPSGDAPRSDGDRNPYDILSFFARELQRFNNERPDVTPPQPPRHDERRPPQPRAKRRRGDSSEDIRVPIRLNVPSLPDGDVLDGVLRAYFAHVHPWIPMIHEGRFRRRLAEPDEHPRLHVILHSMILVASRYIEDVNSAVALTVSRERQEQVRDWIIAQAMRDLSVENLQALTMVAFNDIGNGEGSQAWSLIGSLTRTVEYLQLTIEHEDMERLSLTQPFASLAPAQDWTETEERRRVFWNVFNLDRFCSVTMGWNTSLTSDDVNRRLPCDGITWRKEDPVQTPYFGIWDKGAGRIGNPIAFFPSHYVAPSSSSHVKDEEIQTPSETGASPAGGPAAAIDMSAVGAFAYSIEATESLSRVNSYFLQQKVNMRDHRDLTSWLTRFKEMDLRLVHWKMFLPQKWKANMARQSSRMDPNLTLAHVTHNASMILLHQVMAFPPPEWSFRNRLPSILSEDTCKAAAVEIATITQNYLKNAPLTVPVSSAFAFCLYVAAKVLLSKWRYTTREDLAPDFWSLVQSLEEMARRWVGPHGLDNGRVCLAAKYSQTLTESYRRCVSDEHFRISGLGYTNEIDHSVTKASRDVEGHSGRDQPDGAPMRQLAVPTSHGAQGTSGFRPPPPPAVAAVPSPTGPGALFAGQPGMALGIAAGPGGMPTSAVAGSNLGGMVRPASYHRGAEMGGIDQAFVNQQYVDMDRVISYDDGIFGTDYEGGGW</sequence>
<feature type="region of interest" description="Disordered" evidence="6">
    <location>
        <begin position="817"/>
        <end position="869"/>
    </location>
</feature>
<accession>A0A3M9Y143</accession>
<feature type="compositionally biased region" description="Low complexity" evidence="6">
    <location>
        <begin position="80"/>
        <end position="95"/>
    </location>
</feature>
<evidence type="ECO:0000313" key="8">
    <source>
        <dbReference type="EMBL" id="RNJ53118.1"/>
    </source>
</evidence>
<dbReference type="CDD" id="cd12148">
    <property type="entry name" value="fungal_TF_MHR"/>
    <property type="match status" value="1"/>
</dbReference>
<dbReference type="PROSITE" id="PS50048">
    <property type="entry name" value="ZN2_CY6_FUNGAL_2"/>
    <property type="match status" value="1"/>
</dbReference>
<evidence type="ECO:0000256" key="3">
    <source>
        <dbReference type="ARBA" id="ARBA00023015"/>
    </source>
</evidence>
<dbReference type="AlphaFoldDB" id="A0A3M9Y143"/>
<dbReference type="InterPro" id="IPR036864">
    <property type="entry name" value="Zn2-C6_fun-type_DNA-bd_sf"/>
</dbReference>
<evidence type="ECO:0000256" key="1">
    <source>
        <dbReference type="ARBA" id="ARBA00004123"/>
    </source>
</evidence>
<keyword evidence="5" id="KW-0539">Nucleus</keyword>
<proteinExistence type="predicted"/>
<dbReference type="GO" id="GO:0003677">
    <property type="term" value="F:DNA binding"/>
    <property type="evidence" value="ECO:0007669"/>
    <property type="project" value="InterPro"/>
</dbReference>
<dbReference type="PANTHER" id="PTHR47338">
    <property type="entry name" value="ZN(II)2CYS6 TRANSCRIPTION FACTOR (EUROFUNG)-RELATED"/>
    <property type="match status" value="1"/>
</dbReference>
<evidence type="ECO:0000256" key="5">
    <source>
        <dbReference type="ARBA" id="ARBA00023242"/>
    </source>
</evidence>
<evidence type="ECO:0000256" key="6">
    <source>
        <dbReference type="SAM" id="MobiDB-lite"/>
    </source>
</evidence>
<dbReference type="Pfam" id="PF00172">
    <property type="entry name" value="Zn_clus"/>
    <property type="match status" value="1"/>
</dbReference>
<dbReference type="Proteomes" id="UP000267145">
    <property type="component" value="Unassembled WGS sequence"/>
</dbReference>
<feature type="region of interest" description="Disordered" evidence="6">
    <location>
        <begin position="555"/>
        <end position="575"/>
    </location>
</feature>
<dbReference type="InterPro" id="IPR050815">
    <property type="entry name" value="TF_fung"/>
</dbReference>
<gene>
    <name evidence="8" type="ORF">D7B24_002341</name>
</gene>
<feature type="region of interest" description="Disordered" evidence="6">
    <location>
        <begin position="270"/>
        <end position="307"/>
    </location>
</feature>
<dbReference type="Gene3D" id="4.10.240.10">
    <property type="entry name" value="Zn(2)-C6 fungal-type DNA-binding domain"/>
    <property type="match status" value="1"/>
</dbReference>
<dbReference type="GO" id="GO:0006351">
    <property type="term" value="P:DNA-templated transcription"/>
    <property type="evidence" value="ECO:0007669"/>
    <property type="project" value="InterPro"/>
</dbReference>
<feature type="domain" description="Zn(2)-C6 fungal-type" evidence="7">
    <location>
        <begin position="164"/>
        <end position="194"/>
    </location>
</feature>
<feature type="compositionally biased region" description="Basic and acidic residues" evidence="6">
    <location>
        <begin position="817"/>
        <end position="832"/>
    </location>
</feature>
<dbReference type="EMBL" id="RBVV01000156">
    <property type="protein sequence ID" value="RNJ53118.1"/>
    <property type="molecule type" value="Genomic_DNA"/>
</dbReference>
<dbReference type="RefSeq" id="XP_028491276.1">
    <property type="nucleotide sequence ID" value="XM_028636551.1"/>
</dbReference>
<dbReference type="SUPFAM" id="SSF57701">
    <property type="entry name" value="Zn2/Cys6 DNA-binding domain"/>
    <property type="match status" value="1"/>
</dbReference>
<evidence type="ECO:0000313" key="9">
    <source>
        <dbReference type="Proteomes" id="UP000267145"/>
    </source>
</evidence>
<feature type="region of interest" description="Disordered" evidence="6">
    <location>
        <begin position="72"/>
        <end position="156"/>
    </location>
</feature>
<dbReference type="SMART" id="SM00906">
    <property type="entry name" value="Fungal_trans"/>
    <property type="match status" value="1"/>
</dbReference>
<dbReference type="PROSITE" id="PS00463">
    <property type="entry name" value="ZN2_CY6_FUNGAL_1"/>
    <property type="match status" value="1"/>
</dbReference>
<feature type="compositionally biased region" description="Basic residues" evidence="6">
    <location>
        <begin position="98"/>
        <end position="107"/>
    </location>
</feature>
<organism evidence="8 9">
    <name type="scientific">Verticillium nonalfalfae</name>
    <dbReference type="NCBI Taxonomy" id="1051616"/>
    <lineage>
        <taxon>Eukaryota</taxon>
        <taxon>Fungi</taxon>
        <taxon>Dikarya</taxon>
        <taxon>Ascomycota</taxon>
        <taxon>Pezizomycotina</taxon>
        <taxon>Sordariomycetes</taxon>
        <taxon>Hypocreomycetidae</taxon>
        <taxon>Glomerellales</taxon>
        <taxon>Plectosphaerellaceae</taxon>
        <taxon>Verticillium</taxon>
    </lineage>
</organism>
<dbReference type="GeneID" id="39606030"/>
<keyword evidence="2" id="KW-0479">Metal-binding</keyword>
<keyword evidence="4" id="KW-0804">Transcription</keyword>